<feature type="compositionally biased region" description="Polar residues" evidence="9">
    <location>
        <begin position="1302"/>
        <end position="1333"/>
    </location>
</feature>
<feature type="compositionally biased region" description="Polar residues" evidence="9">
    <location>
        <begin position="383"/>
        <end position="396"/>
    </location>
</feature>
<evidence type="ECO:0000256" key="10">
    <source>
        <dbReference type="SAM" id="SignalP"/>
    </source>
</evidence>
<dbReference type="InterPro" id="IPR009030">
    <property type="entry name" value="Growth_fac_rcpt_cys_sf"/>
</dbReference>
<feature type="compositionally biased region" description="Polar residues" evidence="9">
    <location>
        <begin position="480"/>
        <end position="500"/>
    </location>
</feature>
<feature type="compositionally biased region" description="Basic and acidic residues" evidence="9">
    <location>
        <begin position="1096"/>
        <end position="1108"/>
    </location>
</feature>
<feature type="compositionally biased region" description="Polar residues" evidence="9">
    <location>
        <begin position="186"/>
        <end position="204"/>
    </location>
</feature>
<keyword evidence="5 10" id="KW-0732">Signal</keyword>
<dbReference type="InterPro" id="IPR001881">
    <property type="entry name" value="EGF-like_Ca-bd_dom"/>
</dbReference>
<dbReference type="PROSITE" id="PS01178">
    <property type="entry name" value="ANAPHYLATOXIN_2"/>
    <property type="match status" value="1"/>
</dbReference>
<dbReference type="SMART" id="SM00104">
    <property type="entry name" value="ANATO"/>
    <property type="match status" value="2"/>
</dbReference>
<dbReference type="InterPro" id="IPR056612">
    <property type="entry name" value="FIBL-2_dom"/>
</dbReference>
<feature type="compositionally biased region" description="Low complexity" evidence="9">
    <location>
        <begin position="899"/>
        <end position="910"/>
    </location>
</feature>
<feature type="compositionally biased region" description="Polar residues" evidence="9">
    <location>
        <begin position="1218"/>
        <end position="1247"/>
    </location>
</feature>
<dbReference type="PROSITE" id="PS00010">
    <property type="entry name" value="ASX_HYDROXYL"/>
    <property type="match status" value="3"/>
</dbReference>
<dbReference type="Pfam" id="PF24532">
    <property type="entry name" value="FIBL-2"/>
    <property type="match status" value="1"/>
</dbReference>
<feature type="region of interest" description="Disordered" evidence="9">
    <location>
        <begin position="122"/>
        <end position="204"/>
    </location>
</feature>
<feature type="region of interest" description="Disordered" evidence="9">
    <location>
        <begin position="480"/>
        <end position="511"/>
    </location>
</feature>
<accession>A0ABP0H2U8</accession>
<dbReference type="InterPro" id="IPR018097">
    <property type="entry name" value="EGF_Ca-bd_CS"/>
</dbReference>
<name>A0ABP0H2U8_CLALP</name>
<dbReference type="SMART" id="SM00179">
    <property type="entry name" value="EGF_CA"/>
    <property type="match status" value="9"/>
</dbReference>
<keyword evidence="3" id="KW-0964">Secreted</keyword>
<dbReference type="PANTHER" id="PTHR24034:SF209">
    <property type="entry name" value="EGF-LIKE DOMAIN-CONTAINING PROTEIN"/>
    <property type="match status" value="1"/>
</dbReference>
<feature type="compositionally biased region" description="Polar residues" evidence="9">
    <location>
        <begin position="1267"/>
        <end position="1283"/>
    </location>
</feature>
<feature type="compositionally biased region" description="Polar residues" evidence="9">
    <location>
        <begin position="877"/>
        <end position="887"/>
    </location>
</feature>
<evidence type="ECO:0000313" key="13">
    <source>
        <dbReference type="EMBL" id="CAK8698316.1"/>
    </source>
</evidence>
<evidence type="ECO:0000259" key="12">
    <source>
        <dbReference type="PROSITE" id="PS50026"/>
    </source>
</evidence>
<feature type="domain" description="EGF-like" evidence="12">
    <location>
        <begin position="1912"/>
        <end position="1951"/>
    </location>
</feature>
<dbReference type="InterPro" id="IPR050751">
    <property type="entry name" value="ECM_structural_protein"/>
</dbReference>
<protein>
    <submittedName>
        <fullName evidence="13">Uncharacterized protein</fullName>
    </submittedName>
</protein>
<feature type="compositionally biased region" description="Polar residues" evidence="9">
    <location>
        <begin position="1169"/>
        <end position="1200"/>
    </location>
</feature>
<feature type="domain" description="EGF-like" evidence="12">
    <location>
        <begin position="1773"/>
        <end position="1815"/>
    </location>
</feature>
<sequence>MKAVWLVIVVNVIVTSSYPYSHLANVRNRRRPNPRQLYESQGMLIRDSRKAEVHRPGNPLLNDQYRGRNSANQAPLRQRNDHLSLYQNTASLRDPEPSYLSHESSLQQGDLLQARFGEVPARDVGEQLPAMPVKEPATLDRAKIEEGTQSVSSEEQKKDNSQNPLPNLPEEQRTSELRNEHDSRPSETANQQPNFPDSVFSQQNEQQQPLYLGQGSLVQPSQDKQPNYLGNSQLPKANENQPLPYFGNGRFQSSEEQQGQYPAGAPLPVGQQPGYLRNGPILQPPVDRQGQFFGNPRRDAYLGNGPILSQPNNRQQGYFGNVPIFSPNQPLNYLGNSQLFPLPNEQRQPFPRNQPILQPSRGQQINYLGNNPPMPTDGDQPPYTVNNEGDNQQNSFYGRDQPNRVVNNEEQRASNEQAPILRPSSLFPNNADVFPQPPLSPYLNNDQQPSYRNQNDLPDQETSLYQQSKRNLDAELALQSDSDTNEQTNRDQQSTQNQADQLGGNDPEHENGDCDPNNCPELQNCINITQTECCPRCEVRGCKCEGYQRYDCELNGFRAGLVPEGLSYSVDMGSTICSCPNGGGMIMCSFQDPYSNSQNFPSPNSYPSNPLPVEGMNPVPAEEFPQPSGKSNPNSEGGISQSAAEPNSIPEGGFPQPDVVNPPNPPRLACLKPPPSCVETYNRPDGCVECLQIGCFNEEGEKLKPGDNFKRPPCTTCYCPPDGGKLFCVNQPSCDEDFYEAPSQTSQALEATQRVMRDPDGYDTRLLQPDWNNFGKEGTESSAKNNKDNSNNDDTVHPIIRPLSNQGNNNNEGSQNPQPGVGGFYTDQGNFNQYYNNFGQSQNSYYNNGGFQANNQEADSQNQASPTEQDSSDDNQDAGSRTIQTDDQAVAENSDAAQFPSNYPNFPSNPQGNYPLYGMNGFNYPFNNNEQLPSANNQPSLPIANTNDASSADSASESNEGGEHQETPPKESSQVLQQYAQESLPGYRMNQPNFPLYNPGQLPSQNNQHPIPAANPQEVSPSDSTSESTDAAENQDKPVAPNEVNRVLSQYPQQAYPGYGLNQPSYYDPASYPIGSKQFGFPQFQPVGPLPIAPKSDSKPADNQKPAEDNSPDLQNESNSILSPSSPNLEGSQPVRVNQGNVYDFNQRFGGSPFSYQNYNQQNLRQNNPIPSLQGGLQTSSDQGSEQTGVSENNDNSADTLQYPRFGGGYPDRFPLNPRTSFYQQQPVPDQNIASSDNENVASTGQDTSAASSTSEESKENADFTEGQDTNVEPNLAQNSQDNGAKFPLQHQQSLNNVEEINENPKQNSESSHAVANDFSNLGNSLPNYQPNLPESDPNAFGNQPNLYGNVNYLGYGPKNLIPVNLPQQGYPAFNGLPQNQENPNFYNNPLPLPLYPNQQPQGLPNLNYLYQYQGYNGYFGPPNAGQSLPQQENALGNQTSIERNNFFTDPNIAPTSTSFAIIPTATSMLKSTINELNNYAIEHNETVSFENVLSACCYQGKQWAITHDTCAGIVVNVNAYSQICGVVQEKCCTEAKDQEQCKAGIITARSMAPCDVPPHMANQCVRNGFKTCCDCCALGLKAYSLSLSCDMEILGDPCNSAYSECCRRGRLASGDTQESAPPTIASISSSSTTTSRLVSEGVSHCSTDNNCPQLCVDTDSGIECACLEGFELDEDGKTCNDINECVLGTHECVVGQFCLNLEGSYNCQRLISCGTGYELTDKNTCNDIDECALNLHNCDDGFDCVNIRGSFRCIPKMCDEGYFTDARGGCIDIDECRAGDFSCPPRAHCENTLGSYECTCPEGLTFDKHGHLCEDVDECALGTAGCADGSSCVNTDGSYRCIDPPRRRCEAGYELNRARTACVDIDECSRGTHTCSSGSTCINDEGSFRCEDPILCTPGTRPSSDQRKCVDIDECEESQGNPCSVGGICVNTPGSYRCDCDRGYQKANSSDGKDICEDIDECHSPIGRNCQYECVNSPGSYACICPEGYRLTRFGRTCQDVDECASNLHNCTSSETCFNTQGGFRCVELSCPKNYAKLSNRRKAVMKCWDRSGRTPCVSSNCPAKVKLYTYLHIPLPSVETLQSPELVLKLRKNPYSRMFETTIINGNEAENFELVNDGSVGK</sequence>
<evidence type="ECO:0000256" key="8">
    <source>
        <dbReference type="PROSITE-ProRule" id="PRU00076"/>
    </source>
</evidence>
<dbReference type="InterPro" id="IPR000020">
    <property type="entry name" value="Anaphylatoxin/fibulin"/>
</dbReference>
<evidence type="ECO:0000256" key="4">
    <source>
        <dbReference type="ARBA" id="ARBA00022536"/>
    </source>
</evidence>
<feature type="compositionally biased region" description="Polar residues" evidence="9">
    <location>
        <begin position="628"/>
        <end position="645"/>
    </location>
</feature>
<feature type="region of interest" description="Disordered" evidence="9">
    <location>
        <begin position="1164"/>
        <end position="1284"/>
    </location>
</feature>
<dbReference type="InterPro" id="IPR000742">
    <property type="entry name" value="EGF"/>
</dbReference>
<proteinExistence type="inferred from homology"/>
<evidence type="ECO:0000256" key="5">
    <source>
        <dbReference type="ARBA" id="ARBA00022729"/>
    </source>
</evidence>
<feature type="compositionally biased region" description="Polar residues" evidence="9">
    <location>
        <begin position="827"/>
        <end position="869"/>
    </location>
</feature>
<gene>
    <name evidence="13" type="ORF">CVLEPA_LOCUS31759</name>
</gene>
<comment type="similarity">
    <text evidence="2">Belongs to the fibulin family.</text>
</comment>
<dbReference type="InterPro" id="IPR049883">
    <property type="entry name" value="NOTCH1_EGF-like"/>
</dbReference>
<comment type="caution">
    <text evidence="8">Lacks conserved residue(s) required for the propagation of feature annotation.</text>
</comment>
<dbReference type="CDD" id="cd00054">
    <property type="entry name" value="EGF_CA"/>
    <property type="match status" value="8"/>
</dbReference>
<feature type="region of interest" description="Disordered" evidence="9">
    <location>
        <begin position="1302"/>
        <end position="1343"/>
    </location>
</feature>
<evidence type="ECO:0000256" key="2">
    <source>
        <dbReference type="ARBA" id="ARBA00006127"/>
    </source>
</evidence>
<feature type="compositionally biased region" description="Low complexity" evidence="9">
    <location>
        <begin position="1117"/>
        <end position="1130"/>
    </location>
</feature>
<feature type="compositionally biased region" description="Low complexity" evidence="9">
    <location>
        <begin position="804"/>
        <end position="819"/>
    </location>
</feature>
<evidence type="ECO:0000256" key="3">
    <source>
        <dbReference type="ARBA" id="ARBA00022525"/>
    </source>
</evidence>
<feature type="compositionally biased region" description="Basic and acidic residues" evidence="9">
    <location>
        <begin position="137"/>
        <end position="146"/>
    </location>
</feature>
<evidence type="ECO:0000256" key="1">
    <source>
        <dbReference type="ARBA" id="ARBA00004613"/>
    </source>
</evidence>
<dbReference type="PROSITE" id="PS01177">
    <property type="entry name" value="ANAPHYLATOXIN_1"/>
    <property type="match status" value="1"/>
</dbReference>
<feature type="region of interest" description="Disordered" evidence="9">
    <location>
        <begin position="335"/>
        <end position="463"/>
    </location>
</feature>
<feature type="region of interest" description="Disordered" evidence="9">
    <location>
        <begin position="216"/>
        <end position="261"/>
    </location>
</feature>
<feature type="compositionally biased region" description="Low complexity" evidence="9">
    <location>
        <begin position="599"/>
        <end position="608"/>
    </location>
</feature>
<keyword evidence="6" id="KW-0677">Repeat</keyword>
<feature type="compositionally biased region" description="Basic and acidic residues" evidence="9">
    <location>
        <begin position="170"/>
        <end position="185"/>
    </location>
</feature>
<feature type="region of interest" description="Disordered" evidence="9">
    <location>
        <begin position="1082"/>
        <end position="1136"/>
    </location>
</feature>
<evidence type="ECO:0000256" key="6">
    <source>
        <dbReference type="ARBA" id="ARBA00022737"/>
    </source>
</evidence>
<feature type="compositionally biased region" description="Polar residues" evidence="9">
    <location>
        <begin position="1017"/>
        <end position="1032"/>
    </location>
</feature>
<feature type="region of interest" description="Disordered" evidence="9">
    <location>
        <begin position="928"/>
        <end position="1043"/>
    </location>
</feature>
<feature type="chain" id="PRO_5047121496" evidence="10">
    <location>
        <begin position="18"/>
        <end position="2124"/>
    </location>
</feature>
<feature type="compositionally biased region" description="Low complexity" evidence="9">
    <location>
        <begin position="947"/>
        <end position="959"/>
    </location>
</feature>
<evidence type="ECO:0000256" key="9">
    <source>
        <dbReference type="SAM" id="MobiDB-lite"/>
    </source>
</evidence>
<feature type="compositionally biased region" description="Polar residues" evidence="9">
    <location>
        <begin position="355"/>
        <end position="369"/>
    </location>
</feature>
<feature type="compositionally biased region" description="Polar residues" evidence="9">
    <location>
        <begin position="250"/>
        <end position="260"/>
    </location>
</feature>
<keyword evidence="7" id="KW-1015">Disulfide bond</keyword>
<dbReference type="PROSITE" id="PS50026">
    <property type="entry name" value="EGF_3"/>
    <property type="match status" value="3"/>
</dbReference>
<comment type="subcellular location">
    <subcellularLocation>
        <location evidence="1">Secreted</location>
    </subcellularLocation>
</comment>
<dbReference type="Proteomes" id="UP001642483">
    <property type="component" value="Unassembled WGS sequence"/>
</dbReference>
<dbReference type="SUPFAM" id="SSF57184">
    <property type="entry name" value="Growth factor receptor domain"/>
    <property type="match status" value="3"/>
</dbReference>
<evidence type="ECO:0000313" key="14">
    <source>
        <dbReference type="Proteomes" id="UP001642483"/>
    </source>
</evidence>
<feature type="compositionally biased region" description="Low complexity" evidence="9">
    <location>
        <begin position="781"/>
        <end position="793"/>
    </location>
</feature>
<reference evidence="13 14" key="1">
    <citation type="submission" date="2024-02" db="EMBL/GenBank/DDBJ databases">
        <authorList>
            <person name="Daric V."/>
            <person name="Darras S."/>
        </authorList>
    </citation>
    <scope>NUCLEOTIDE SEQUENCE [LARGE SCALE GENOMIC DNA]</scope>
</reference>
<feature type="region of interest" description="Disordered" evidence="9">
    <location>
        <begin position="47"/>
        <end position="79"/>
    </location>
</feature>
<feature type="compositionally biased region" description="Polar residues" evidence="9">
    <location>
        <begin position="928"/>
        <end position="946"/>
    </location>
</feature>
<dbReference type="Pfam" id="PF07645">
    <property type="entry name" value="EGF_CA"/>
    <property type="match status" value="8"/>
</dbReference>
<feature type="compositionally biased region" description="Polar residues" evidence="9">
    <location>
        <begin position="442"/>
        <end position="463"/>
    </location>
</feature>
<evidence type="ECO:0000259" key="11">
    <source>
        <dbReference type="PROSITE" id="PS01178"/>
    </source>
</evidence>
<dbReference type="PROSITE" id="PS01186">
    <property type="entry name" value="EGF_2"/>
    <property type="match status" value="1"/>
</dbReference>
<evidence type="ECO:0000256" key="7">
    <source>
        <dbReference type="ARBA" id="ARBA00023157"/>
    </source>
</evidence>
<feature type="region of interest" description="Disordered" evidence="9">
    <location>
        <begin position="599"/>
        <end position="661"/>
    </location>
</feature>
<keyword evidence="4 8" id="KW-0245">EGF-like domain</keyword>
<feature type="signal peptide" evidence="10">
    <location>
        <begin position="1"/>
        <end position="17"/>
    </location>
</feature>
<feature type="compositionally biased region" description="Polar residues" evidence="9">
    <location>
        <begin position="216"/>
        <end position="241"/>
    </location>
</feature>
<dbReference type="EMBL" id="CAWYQH010000174">
    <property type="protein sequence ID" value="CAK8698316.1"/>
    <property type="molecule type" value="Genomic_DNA"/>
</dbReference>
<dbReference type="Gene3D" id="2.10.25.10">
    <property type="entry name" value="Laminin"/>
    <property type="match status" value="9"/>
</dbReference>
<organism evidence="13 14">
    <name type="scientific">Clavelina lepadiformis</name>
    <name type="common">Light-bulb sea squirt</name>
    <name type="synonym">Ascidia lepadiformis</name>
    <dbReference type="NCBI Taxonomy" id="159417"/>
    <lineage>
        <taxon>Eukaryota</taxon>
        <taxon>Metazoa</taxon>
        <taxon>Chordata</taxon>
        <taxon>Tunicata</taxon>
        <taxon>Ascidiacea</taxon>
        <taxon>Aplousobranchia</taxon>
        <taxon>Clavelinidae</taxon>
        <taxon>Clavelina</taxon>
    </lineage>
</organism>
<dbReference type="InterPro" id="IPR000152">
    <property type="entry name" value="EGF-type_Asp/Asn_hydroxyl_site"/>
</dbReference>
<feature type="region of interest" description="Disordered" evidence="9">
    <location>
        <begin position="760"/>
        <end position="914"/>
    </location>
</feature>
<feature type="domain" description="EGF-like" evidence="12">
    <location>
        <begin position="1959"/>
        <end position="2000"/>
    </location>
</feature>
<dbReference type="PROSITE" id="PS01187">
    <property type="entry name" value="EGF_CA"/>
    <property type="match status" value="2"/>
</dbReference>
<dbReference type="PANTHER" id="PTHR24034">
    <property type="entry name" value="EGF-LIKE DOMAIN-CONTAINING PROTEIN"/>
    <property type="match status" value="1"/>
</dbReference>
<feature type="domain" description="Anaphylatoxin-like" evidence="11">
    <location>
        <begin position="1576"/>
        <end position="1607"/>
    </location>
</feature>
<comment type="caution">
    <text evidence="13">The sequence shown here is derived from an EMBL/GenBank/DDBJ whole genome shotgun (WGS) entry which is preliminary data.</text>
</comment>
<feature type="compositionally biased region" description="Polar residues" evidence="9">
    <location>
        <begin position="970"/>
        <end position="981"/>
    </location>
</feature>
<keyword evidence="14" id="KW-1185">Reference proteome</keyword>
<dbReference type="SMART" id="SM00181">
    <property type="entry name" value="EGF"/>
    <property type="match status" value="8"/>
</dbReference>